<sequence>MSTEEINNTVSTDYSATHSPVIKPAQPLHRHSFPICPKCNQSCLKSDGKFVRALNQVYHYQCFVCEDCSLPVAEKYYSIEESSNRRRRKIILCKYHYMKRSDSICPKCDRPCSGQRFHPDCIQCPHCPTSSNNSTGNNRSSFYEYNGQSYCRIHYSLIHDTHCSGCNQAILKQFVQHRDMPEKIWHPECYMIYKFWSVKLDPLHEPDNDELIEFQAAMEKVVNRVWTDLSSFEESAANCISDLLLNVAAGSYNETIRIARQFIMHLEVLFNAIDFIEMHLVKHQQSINCLKEANLICVQVIQFLQLLNVPKKSDASITQDLLSLVTGLAQSLKSLIRIGLTNALRLEREFNVNHAILDFLQHLLELEKKRVWIAGRYWFKDPPSLEKLPQIILCGKCNLGISDEYYSCKDKNVQWHPYCFTCSACSSDLKLADQIALDPSNALLCQACRHPNSSIFPCTRVSLLHQHLQSLKLHVSRMSSYPVIDKKLTASPIEDKEHSMAFSLKRQKPVFSLIETKAEQEHQRNKPSAIHLGQVQSALVDGNGETDKPNQRGSVVGSVRRAFSISSGKSVTRKFSQRQETNPIYNLFRRYSKRGNQARRASVFTIDDTGHPSSSRLIQMSTLTPSQDYVLRHVAVITIQPLLTPYFTVDGLADILEHEYKTLSPSNSNQQHHHHSPSALWGKLITHIKTKHVEQANGIFGVSLSTLVNKDKERHIVEEKTQGTSSVQAVALHDCSVSLMAGFSENALIPTFVKSLVSAILQSDMSVEGVFRKNGNIRQLKLLAESVDKLYDEVSPERSIDETMNSLLANQSPIQLAALLKRYLRELPEPLLTFQFYKLFIHCGKMKDSKRLLHIACCLLPKPNRDTMLMIFCCLKWISGFSDTNKMDVCNLARVIAPSVLYGKPRHNSNGSSTTASSRHDSAALTEEITVIEHLIRYGEELSVIPPDLILLPINDIRPASPIKVGIIGTGIFAYRHHRAYKAVGNDKFEIVACANRSKEKALAFAKEVGIPENAVYTNPIDLINDPNVEAIDVLLPVQFNKEIVEAAVAANKHVMIEKPIAASLKDATDIVAASKRSKTVVAVNENWAYHPNIYAVAEFVRNGGIGEIINFTYDSARPYNPDLPYHATKWRQNPEHPGGYLSDGCVHDMAHLVPILGKFSSVAAFATSTHSVHVCEDTLATTVKLESGAIGVANFTFCSAGVKKMDLVIHGTKGSIHLIDEDKIELFDKSGQLVDNSCITSLKEKAPGNGLSDVEGEFSAFYHAVRHQKPLGVSAEEAYHHLAFIVACLESVRTEQTVKVDKI</sequence>
<dbReference type="PROSITE" id="PS50238">
    <property type="entry name" value="RHOGAP"/>
    <property type="match status" value="1"/>
</dbReference>
<reference evidence="6 7" key="1">
    <citation type="journal article" date="2018" name="G3 (Bethesda)">
        <title>Phylogenetic and Phylogenomic Definition of Rhizopus Species.</title>
        <authorList>
            <person name="Gryganskyi A.P."/>
            <person name="Golan J."/>
            <person name="Dolatabadi S."/>
            <person name="Mondo S."/>
            <person name="Robb S."/>
            <person name="Idnurm A."/>
            <person name="Muszewska A."/>
            <person name="Steczkiewicz K."/>
            <person name="Masonjones S."/>
            <person name="Liao H.L."/>
            <person name="Gajdeczka M.T."/>
            <person name="Anike F."/>
            <person name="Vuek A."/>
            <person name="Anishchenko I.M."/>
            <person name="Voigt K."/>
            <person name="de Hoog G.S."/>
            <person name="Smith M.E."/>
            <person name="Heitman J."/>
            <person name="Vilgalys R."/>
            <person name="Stajich J.E."/>
        </authorList>
    </citation>
    <scope>NUCLEOTIDE SEQUENCE [LARGE SCALE GENOMIC DNA]</scope>
    <source>
        <strain evidence="6 7">CBS 357.93</strain>
    </source>
</reference>
<dbReference type="OrthoDB" id="20689at2759"/>
<evidence type="ECO:0000256" key="2">
    <source>
        <dbReference type="ARBA" id="ARBA00022833"/>
    </source>
</evidence>
<dbReference type="Pfam" id="PF02894">
    <property type="entry name" value="GFO_IDH_MocA_C"/>
    <property type="match status" value="1"/>
</dbReference>
<dbReference type="PROSITE" id="PS50023">
    <property type="entry name" value="LIM_DOMAIN_2"/>
    <property type="match status" value="2"/>
</dbReference>
<dbReference type="SUPFAM" id="SSF57716">
    <property type="entry name" value="Glucocorticoid receptor-like (DNA-binding domain)"/>
    <property type="match status" value="1"/>
</dbReference>
<dbReference type="GO" id="GO:0006740">
    <property type="term" value="P:NADPH regeneration"/>
    <property type="evidence" value="ECO:0007669"/>
    <property type="project" value="TreeGrafter"/>
</dbReference>
<dbReference type="PANTHER" id="PTHR42840">
    <property type="entry name" value="NAD(P)-BINDING ROSSMANN-FOLD SUPERFAMILY PROTEIN-RELATED"/>
    <property type="match status" value="1"/>
</dbReference>
<dbReference type="Pfam" id="PF01408">
    <property type="entry name" value="GFO_IDH_MocA"/>
    <property type="match status" value="1"/>
</dbReference>
<dbReference type="GO" id="GO:0000166">
    <property type="term" value="F:nucleotide binding"/>
    <property type="evidence" value="ECO:0007669"/>
    <property type="project" value="InterPro"/>
</dbReference>
<evidence type="ECO:0000259" key="5">
    <source>
        <dbReference type="PROSITE" id="PS50238"/>
    </source>
</evidence>
<keyword evidence="1 3" id="KW-0479">Metal-binding</keyword>
<dbReference type="GO" id="GO:0005737">
    <property type="term" value="C:cytoplasm"/>
    <property type="evidence" value="ECO:0007669"/>
    <property type="project" value="TreeGrafter"/>
</dbReference>
<dbReference type="Gene3D" id="2.10.110.10">
    <property type="entry name" value="Cysteine Rich Protein"/>
    <property type="match status" value="4"/>
</dbReference>
<dbReference type="SUPFAM" id="SSF51735">
    <property type="entry name" value="NAD(P)-binding Rossmann-fold domains"/>
    <property type="match status" value="1"/>
</dbReference>
<evidence type="ECO:0000256" key="3">
    <source>
        <dbReference type="PROSITE-ProRule" id="PRU00125"/>
    </source>
</evidence>
<dbReference type="InterPro" id="IPR000683">
    <property type="entry name" value="Gfo/Idh/MocA-like_OxRdtase_N"/>
</dbReference>
<keyword evidence="7" id="KW-1185">Reference proteome</keyword>
<proteinExistence type="predicted"/>
<dbReference type="Gene3D" id="1.10.555.10">
    <property type="entry name" value="Rho GTPase activation protein"/>
    <property type="match status" value="1"/>
</dbReference>
<dbReference type="SUPFAM" id="SSF55347">
    <property type="entry name" value="Glyceraldehyde-3-phosphate dehydrogenase-like, C-terminal domain"/>
    <property type="match status" value="1"/>
</dbReference>
<feature type="domain" description="LIM zinc-binding" evidence="4">
    <location>
        <begin position="34"/>
        <end position="103"/>
    </location>
</feature>
<dbReference type="Proteomes" id="UP000252139">
    <property type="component" value="Unassembled WGS sequence"/>
</dbReference>
<dbReference type="EMBL" id="PJQL01001144">
    <property type="protein sequence ID" value="RCH90294.1"/>
    <property type="molecule type" value="Genomic_DNA"/>
</dbReference>
<dbReference type="InterPro" id="IPR004104">
    <property type="entry name" value="Gfo/Idh/MocA-like_OxRdtase_C"/>
</dbReference>
<accession>A0A367JK16</accession>
<dbReference type="SMART" id="SM00324">
    <property type="entry name" value="RhoGAP"/>
    <property type="match status" value="1"/>
</dbReference>
<gene>
    <name evidence="6" type="ORF">CU097_003051</name>
</gene>
<dbReference type="InterPro" id="IPR000198">
    <property type="entry name" value="RhoGAP_dom"/>
</dbReference>
<dbReference type="Pfam" id="PF00412">
    <property type="entry name" value="LIM"/>
    <property type="match status" value="2"/>
</dbReference>
<comment type="caution">
    <text evidence="6">The sequence shown here is derived from an EMBL/GenBank/DDBJ whole genome shotgun (WGS) entry which is preliminary data.</text>
</comment>
<dbReference type="STRING" id="86630.A0A367JK16"/>
<dbReference type="GO" id="GO:0046872">
    <property type="term" value="F:metal ion binding"/>
    <property type="evidence" value="ECO:0007669"/>
    <property type="project" value="UniProtKB-KW"/>
</dbReference>
<dbReference type="SMART" id="SM00132">
    <property type="entry name" value="LIM"/>
    <property type="match status" value="3"/>
</dbReference>
<keyword evidence="2 3" id="KW-0862">Zinc</keyword>
<keyword evidence="3" id="KW-0440">LIM domain</keyword>
<dbReference type="PANTHER" id="PTHR42840:SF5">
    <property type="entry name" value="NAD(P)-BINDING ROSSMANN-FOLD SUPERFAMILY PROTEIN"/>
    <property type="match status" value="1"/>
</dbReference>
<dbReference type="InterPro" id="IPR001781">
    <property type="entry name" value="Znf_LIM"/>
</dbReference>
<name>A0A367JK16_RHIAZ</name>
<dbReference type="SUPFAM" id="SSF48350">
    <property type="entry name" value="GTPase activation domain, GAP"/>
    <property type="match status" value="1"/>
</dbReference>
<evidence type="ECO:0000256" key="1">
    <source>
        <dbReference type="ARBA" id="ARBA00022723"/>
    </source>
</evidence>
<dbReference type="CDD" id="cd08368">
    <property type="entry name" value="LIM"/>
    <property type="match status" value="1"/>
</dbReference>
<dbReference type="GO" id="GO:0016491">
    <property type="term" value="F:oxidoreductase activity"/>
    <property type="evidence" value="ECO:0007669"/>
    <property type="project" value="TreeGrafter"/>
</dbReference>
<dbReference type="Gene3D" id="3.30.360.10">
    <property type="entry name" value="Dihydrodipicolinate Reductase, domain 2"/>
    <property type="match status" value="1"/>
</dbReference>
<dbReference type="Gene3D" id="3.40.50.720">
    <property type="entry name" value="NAD(P)-binding Rossmann-like Domain"/>
    <property type="match status" value="1"/>
</dbReference>
<feature type="domain" description="Rho-GAP" evidence="5">
    <location>
        <begin position="737"/>
        <end position="943"/>
    </location>
</feature>
<evidence type="ECO:0000313" key="6">
    <source>
        <dbReference type="EMBL" id="RCH90294.1"/>
    </source>
</evidence>
<dbReference type="InterPro" id="IPR036291">
    <property type="entry name" value="NAD(P)-bd_dom_sf"/>
</dbReference>
<dbReference type="InterPro" id="IPR008936">
    <property type="entry name" value="Rho_GTPase_activation_prot"/>
</dbReference>
<organism evidence="6 7">
    <name type="scientific">Rhizopus azygosporus</name>
    <name type="common">Rhizopus microsporus var. azygosporus</name>
    <dbReference type="NCBI Taxonomy" id="86630"/>
    <lineage>
        <taxon>Eukaryota</taxon>
        <taxon>Fungi</taxon>
        <taxon>Fungi incertae sedis</taxon>
        <taxon>Mucoromycota</taxon>
        <taxon>Mucoromycotina</taxon>
        <taxon>Mucoromycetes</taxon>
        <taxon>Mucorales</taxon>
        <taxon>Mucorineae</taxon>
        <taxon>Rhizopodaceae</taxon>
        <taxon>Rhizopus</taxon>
    </lineage>
</organism>
<feature type="domain" description="LIM zinc-binding" evidence="4">
    <location>
        <begin position="392"/>
        <end position="455"/>
    </location>
</feature>
<dbReference type="GO" id="GO:0007165">
    <property type="term" value="P:signal transduction"/>
    <property type="evidence" value="ECO:0007669"/>
    <property type="project" value="InterPro"/>
</dbReference>
<evidence type="ECO:0000313" key="7">
    <source>
        <dbReference type="Proteomes" id="UP000252139"/>
    </source>
</evidence>
<dbReference type="PROSITE" id="PS00478">
    <property type="entry name" value="LIM_DOMAIN_1"/>
    <property type="match status" value="2"/>
</dbReference>
<evidence type="ECO:0000259" key="4">
    <source>
        <dbReference type="PROSITE" id="PS50023"/>
    </source>
</evidence>
<protein>
    <submittedName>
        <fullName evidence="6">Uncharacterized protein</fullName>
    </submittedName>
</protein>
<dbReference type="Pfam" id="PF00620">
    <property type="entry name" value="RhoGAP"/>
    <property type="match status" value="1"/>
</dbReference>